<dbReference type="OrthoDB" id="9801785at2"/>
<dbReference type="RefSeq" id="WP_105512845.1">
    <property type="nucleotide sequence ID" value="NZ_PVEP01000001.1"/>
</dbReference>
<name>A0A2S8SCM1_9RHOB</name>
<dbReference type="GO" id="GO:0005737">
    <property type="term" value="C:cytoplasm"/>
    <property type="evidence" value="ECO:0007669"/>
    <property type="project" value="TreeGrafter"/>
</dbReference>
<dbReference type="GO" id="GO:0004029">
    <property type="term" value="F:aldehyde dehydrogenase (NAD+) activity"/>
    <property type="evidence" value="ECO:0007669"/>
    <property type="project" value="TreeGrafter"/>
</dbReference>
<dbReference type="Pfam" id="PF01370">
    <property type="entry name" value="Epimerase"/>
    <property type="match status" value="1"/>
</dbReference>
<dbReference type="PANTHER" id="PTHR48079:SF6">
    <property type="entry name" value="NAD(P)-BINDING DOMAIN-CONTAINING PROTEIN-RELATED"/>
    <property type="match status" value="1"/>
</dbReference>
<feature type="domain" description="NAD-dependent epimerase/dehydratase" evidence="1">
    <location>
        <begin position="10"/>
        <end position="209"/>
    </location>
</feature>
<comment type="caution">
    <text evidence="2">The sequence shown here is derived from an EMBL/GenBank/DDBJ whole genome shotgun (WGS) entry which is preliminary data.</text>
</comment>
<reference evidence="2 3" key="1">
    <citation type="submission" date="2018-02" db="EMBL/GenBank/DDBJ databases">
        <title>Genomic Encyclopedia of Archaeal and Bacterial Type Strains, Phase II (KMG-II): from individual species to whole genera.</title>
        <authorList>
            <person name="Goeker M."/>
        </authorList>
    </citation>
    <scope>NUCLEOTIDE SEQUENCE [LARGE SCALE GENOMIC DNA]</scope>
    <source>
        <strain evidence="2 3">DSM 18921</strain>
    </source>
</reference>
<evidence type="ECO:0000313" key="3">
    <source>
        <dbReference type="Proteomes" id="UP000238338"/>
    </source>
</evidence>
<dbReference type="AlphaFoldDB" id="A0A2S8SCM1"/>
<protein>
    <submittedName>
        <fullName evidence="2">Nucleoside-diphosphate-sugar epimerase</fullName>
    </submittedName>
</protein>
<evidence type="ECO:0000313" key="2">
    <source>
        <dbReference type="EMBL" id="PQV58581.1"/>
    </source>
</evidence>
<keyword evidence="3" id="KW-1185">Reference proteome</keyword>
<gene>
    <name evidence="2" type="ORF">LX70_00393</name>
</gene>
<proteinExistence type="predicted"/>
<dbReference type="SUPFAM" id="SSF51735">
    <property type="entry name" value="NAD(P)-binding Rossmann-fold domains"/>
    <property type="match status" value="1"/>
</dbReference>
<dbReference type="PANTHER" id="PTHR48079">
    <property type="entry name" value="PROTEIN YEEZ"/>
    <property type="match status" value="1"/>
</dbReference>
<accession>A0A2S8SCM1</accession>
<dbReference type="InterPro" id="IPR036291">
    <property type="entry name" value="NAD(P)-bd_dom_sf"/>
</dbReference>
<dbReference type="EMBL" id="PVEP01000001">
    <property type="protein sequence ID" value="PQV58581.1"/>
    <property type="molecule type" value="Genomic_DNA"/>
</dbReference>
<sequence length="353" mass="36982">MAEKAGIRRVAVTGASGFIGRALVAALAAEGVAVTALSRGPMPRGTGTNLRLIAGDLRDADSVARLLEGADTLYNLAYDVRASGADNLTAFDTLLAGARAAGTRRIVHLSSVVVYDAWPDADCVETGAMTPRAPGSYRDTKIAMEGRLAASGLSAAILQPTIVYGPGSRLWTDRLADALMMGEMVLPAPEGLCNGVHVDDLVQACRLAAPPAAPDGRFIVSGPAPFAWSDLLRGYAAILGKGTVRHVPVADLLARLGPAPEAPPPAAPSLPARLSAAARSRLGHDRVDALSRWLKARLRKGGTFWPDRHLIEEFSGTGTCHIDHARTALGYAPRHDLQSGLAATADYLKTLRP</sequence>
<dbReference type="Proteomes" id="UP000238338">
    <property type="component" value="Unassembled WGS sequence"/>
</dbReference>
<dbReference type="InterPro" id="IPR001509">
    <property type="entry name" value="Epimerase_deHydtase"/>
</dbReference>
<dbReference type="Gene3D" id="3.40.50.720">
    <property type="entry name" value="NAD(P)-binding Rossmann-like Domain"/>
    <property type="match status" value="1"/>
</dbReference>
<organism evidence="2 3">
    <name type="scientific">Albidovulum denitrificans</name>
    <dbReference type="NCBI Taxonomy" id="404881"/>
    <lineage>
        <taxon>Bacteria</taxon>
        <taxon>Pseudomonadati</taxon>
        <taxon>Pseudomonadota</taxon>
        <taxon>Alphaproteobacteria</taxon>
        <taxon>Rhodobacterales</taxon>
        <taxon>Paracoccaceae</taxon>
        <taxon>Albidovulum</taxon>
    </lineage>
</organism>
<evidence type="ECO:0000259" key="1">
    <source>
        <dbReference type="Pfam" id="PF01370"/>
    </source>
</evidence>
<dbReference type="InterPro" id="IPR051783">
    <property type="entry name" value="NAD(P)-dependent_oxidoreduct"/>
</dbReference>